<dbReference type="Pfam" id="PF00512">
    <property type="entry name" value="HisKA"/>
    <property type="match status" value="1"/>
</dbReference>
<comment type="subcellular location">
    <subcellularLocation>
        <location evidence="2">Cell membrane</location>
    </subcellularLocation>
</comment>
<name>A0A511YXX3_9CELL</name>
<dbReference type="EC" id="2.7.13.3" evidence="3"/>
<reference evidence="14 15" key="1">
    <citation type="submission" date="2019-07" db="EMBL/GenBank/DDBJ databases">
        <title>Whole genome shotgun sequence of Actinotalea fermentans NBRC 105374.</title>
        <authorList>
            <person name="Hosoyama A."/>
            <person name="Uohara A."/>
            <person name="Ohji S."/>
            <person name="Ichikawa N."/>
        </authorList>
    </citation>
    <scope>NUCLEOTIDE SEQUENCE [LARGE SCALE GENOMIC DNA]</scope>
    <source>
        <strain evidence="14 15">NBRC 105374</strain>
    </source>
</reference>
<dbReference type="InterPro" id="IPR036097">
    <property type="entry name" value="HisK_dim/P_sf"/>
</dbReference>
<dbReference type="GO" id="GO:0004721">
    <property type="term" value="F:phosphoprotein phosphatase activity"/>
    <property type="evidence" value="ECO:0007669"/>
    <property type="project" value="TreeGrafter"/>
</dbReference>
<dbReference type="InterPro" id="IPR050351">
    <property type="entry name" value="BphY/WalK/GraS-like"/>
</dbReference>
<dbReference type="CDD" id="cd00082">
    <property type="entry name" value="HisKA"/>
    <property type="match status" value="1"/>
</dbReference>
<keyword evidence="5" id="KW-0597">Phosphoprotein</keyword>
<keyword evidence="7" id="KW-0547">Nucleotide-binding</keyword>
<evidence type="ECO:0000256" key="10">
    <source>
        <dbReference type="ARBA" id="ARBA00023012"/>
    </source>
</evidence>
<protein>
    <recommendedName>
        <fullName evidence="12">Sensor-like histidine kinase SenX3</fullName>
        <ecNumber evidence="3">2.7.13.3</ecNumber>
    </recommendedName>
</protein>
<dbReference type="InterPro" id="IPR004358">
    <property type="entry name" value="Sig_transdc_His_kin-like_C"/>
</dbReference>
<keyword evidence="11" id="KW-0472">Membrane</keyword>
<keyword evidence="4" id="KW-1003">Cell membrane</keyword>
<comment type="caution">
    <text evidence="14">The sequence shown here is derived from an EMBL/GenBank/DDBJ whole genome shotgun (WGS) entry which is preliminary data.</text>
</comment>
<dbReference type="FunFam" id="3.30.565.10:FF:000006">
    <property type="entry name" value="Sensor histidine kinase WalK"/>
    <property type="match status" value="1"/>
</dbReference>
<dbReference type="InterPro" id="IPR036890">
    <property type="entry name" value="HATPase_C_sf"/>
</dbReference>
<evidence type="ECO:0000313" key="15">
    <source>
        <dbReference type="Proteomes" id="UP000321484"/>
    </source>
</evidence>
<keyword evidence="10" id="KW-0902">Two-component regulatory system</keyword>
<sequence>MLGAGLLGLVVGLVAGVAFRLSERAQRGAPSGPPDEPELSDDVAQLLEVLPFDAVVTTTDLRVVRASAAARAHRIVGGDRVVNPVAQRLLSDVAADGESRDVELELPAPTLGRGPVPLRMRAVPLGVRHLLLLTEDRAEARRVEAARRDFVVNASHELKTPVGALALLGDAVAEAADDAEAVKRFAERIQVESQRLAALVRDILELSRVQSEGAFEAAEEVDVAAVVSEAVDRSRTTASARGITLESSGPAATVLGDHRMLVTAVRNLLDNAVTYSDPGTRVAVATSVDRQGGTVDIAVVDQGIGIPASAQARVFERFYRVDPARARDTGGTGLGLSIVKHVVADHGGEVTLWSEPGHGSTFTIHLPLPPALERGATTTDPEGAA</sequence>
<evidence type="ECO:0000256" key="4">
    <source>
        <dbReference type="ARBA" id="ARBA00022475"/>
    </source>
</evidence>
<evidence type="ECO:0000256" key="3">
    <source>
        <dbReference type="ARBA" id="ARBA00012438"/>
    </source>
</evidence>
<comment type="catalytic activity">
    <reaction evidence="1">
        <text>ATP + protein L-histidine = ADP + protein N-phospho-L-histidine.</text>
        <dbReference type="EC" id="2.7.13.3"/>
    </reaction>
</comment>
<organism evidence="14 15">
    <name type="scientific">Actinotalea fermentans</name>
    <dbReference type="NCBI Taxonomy" id="43671"/>
    <lineage>
        <taxon>Bacteria</taxon>
        <taxon>Bacillati</taxon>
        <taxon>Actinomycetota</taxon>
        <taxon>Actinomycetes</taxon>
        <taxon>Micrococcales</taxon>
        <taxon>Cellulomonadaceae</taxon>
        <taxon>Actinotalea</taxon>
    </lineage>
</organism>
<dbReference type="InterPro" id="IPR003661">
    <property type="entry name" value="HisK_dim/P_dom"/>
</dbReference>
<evidence type="ECO:0000256" key="2">
    <source>
        <dbReference type="ARBA" id="ARBA00004236"/>
    </source>
</evidence>
<dbReference type="PANTHER" id="PTHR45453:SF1">
    <property type="entry name" value="PHOSPHATE REGULON SENSOR PROTEIN PHOR"/>
    <property type="match status" value="1"/>
</dbReference>
<evidence type="ECO:0000313" key="14">
    <source>
        <dbReference type="EMBL" id="GEN79986.1"/>
    </source>
</evidence>
<dbReference type="GO" id="GO:0005886">
    <property type="term" value="C:plasma membrane"/>
    <property type="evidence" value="ECO:0007669"/>
    <property type="project" value="UniProtKB-SubCell"/>
</dbReference>
<accession>A0A511YXX3</accession>
<dbReference type="GO" id="GO:0005524">
    <property type="term" value="F:ATP binding"/>
    <property type="evidence" value="ECO:0007669"/>
    <property type="project" value="UniProtKB-KW"/>
</dbReference>
<dbReference type="SUPFAM" id="SSF47384">
    <property type="entry name" value="Homodimeric domain of signal transducing histidine kinase"/>
    <property type="match status" value="1"/>
</dbReference>
<dbReference type="SUPFAM" id="SSF55874">
    <property type="entry name" value="ATPase domain of HSP90 chaperone/DNA topoisomerase II/histidine kinase"/>
    <property type="match status" value="1"/>
</dbReference>
<evidence type="ECO:0000256" key="1">
    <source>
        <dbReference type="ARBA" id="ARBA00000085"/>
    </source>
</evidence>
<keyword evidence="15" id="KW-1185">Reference proteome</keyword>
<evidence type="ECO:0000256" key="12">
    <source>
        <dbReference type="ARBA" id="ARBA00039401"/>
    </source>
</evidence>
<dbReference type="SMART" id="SM00387">
    <property type="entry name" value="HATPase_c"/>
    <property type="match status" value="1"/>
</dbReference>
<evidence type="ECO:0000259" key="13">
    <source>
        <dbReference type="PROSITE" id="PS50109"/>
    </source>
</evidence>
<dbReference type="PRINTS" id="PR00344">
    <property type="entry name" value="BCTRLSENSOR"/>
</dbReference>
<dbReference type="Gene3D" id="1.10.287.130">
    <property type="match status" value="1"/>
</dbReference>
<evidence type="ECO:0000256" key="9">
    <source>
        <dbReference type="ARBA" id="ARBA00022840"/>
    </source>
</evidence>
<feature type="domain" description="Histidine kinase" evidence="13">
    <location>
        <begin position="153"/>
        <end position="370"/>
    </location>
</feature>
<keyword evidence="8 14" id="KW-0418">Kinase</keyword>
<dbReference type="GO" id="GO:0000155">
    <property type="term" value="F:phosphorelay sensor kinase activity"/>
    <property type="evidence" value="ECO:0007669"/>
    <property type="project" value="InterPro"/>
</dbReference>
<dbReference type="EMBL" id="BJYK01000004">
    <property type="protein sequence ID" value="GEN79986.1"/>
    <property type="molecule type" value="Genomic_DNA"/>
</dbReference>
<evidence type="ECO:0000256" key="8">
    <source>
        <dbReference type="ARBA" id="ARBA00022777"/>
    </source>
</evidence>
<keyword evidence="6" id="KW-0808">Transferase</keyword>
<evidence type="ECO:0000256" key="6">
    <source>
        <dbReference type="ARBA" id="ARBA00022679"/>
    </source>
</evidence>
<dbReference type="Proteomes" id="UP000321484">
    <property type="component" value="Unassembled WGS sequence"/>
</dbReference>
<dbReference type="InterPro" id="IPR003594">
    <property type="entry name" value="HATPase_dom"/>
</dbReference>
<evidence type="ECO:0000256" key="7">
    <source>
        <dbReference type="ARBA" id="ARBA00022741"/>
    </source>
</evidence>
<dbReference type="SMART" id="SM00388">
    <property type="entry name" value="HisKA"/>
    <property type="match status" value="1"/>
</dbReference>
<dbReference type="PROSITE" id="PS50109">
    <property type="entry name" value="HIS_KIN"/>
    <property type="match status" value="1"/>
</dbReference>
<proteinExistence type="predicted"/>
<keyword evidence="9" id="KW-0067">ATP-binding</keyword>
<dbReference type="FunFam" id="1.10.287.130:FF:000008">
    <property type="entry name" value="Two-component sensor histidine kinase"/>
    <property type="match status" value="1"/>
</dbReference>
<dbReference type="CDD" id="cd00075">
    <property type="entry name" value="HATPase"/>
    <property type="match status" value="1"/>
</dbReference>
<gene>
    <name evidence="14" type="ORF">AFE02nite_17200</name>
</gene>
<dbReference type="Gene3D" id="3.30.565.10">
    <property type="entry name" value="Histidine kinase-like ATPase, C-terminal domain"/>
    <property type="match status" value="1"/>
</dbReference>
<evidence type="ECO:0000256" key="11">
    <source>
        <dbReference type="ARBA" id="ARBA00023136"/>
    </source>
</evidence>
<dbReference type="InterPro" id="IPR005467">
    <property type="entry name" value="His_kinase_dom"/>
</dbReference>
<dbReference type="Pfam" id="PF02518">
    <property type="entry name" value="HATPase_c"/>
    <property type="match status" value="1"/>
</dbReference>
<dbReference type="GO" id="GO:0016036">
    <property type="term" value="P:cellular response to phosphate starvation"/>
    <property type="evidence" value="ECO:0007669"/>
    <property type="project" value="TreeGrafter"/>
</dbReference>
<dbReference type="AlphaFoldDB" id="A0A511YXX3"/>
<evidence type="ECO:0000256" key="5">
    <source>
        <dbReference type="ARBA" id="ARBA00022553"/>
    </source>
</evidence>
<dbReference type="PANTHER" id="PTHR45453">
    <property type="entry name" value="PHOSPHATE REGULON SENSOR PROTEIN PHOR"/>
    <property type="match status" value="1"/>
</dbReference>